<proteinExistence type="predicted"/>
<reference evidence="2 3" key="1">
    <citation type="journal article" date="2011" name="J. Bacteriol.">
        <title>Genome sequence of 'Pedosphaera parvula' Ellin514, an aerobic Verrucomicrobial isolate from pasture soil.</title>
        <authorList>
            <person name="Kant R."/>
            <person name="van Passel M.W."/>
            <person name="Sangwan P."/>
            <person name="Palva A."/>
            <person name="Lucas S."/>
            <person name="Copeland A."/>
            <person name="Lapidus A."/>
            <person name="Glavina Del Rio T."/>
            <person name="Dalin E."/>
            <person name="Tice H."/>
            <person name="Bruce D."/>
            <person name="Goodwin L."/>
            <person name="Pitluck S."/>
            <person name="Chertkov O."/>
            <person name="Larimer F.W."/>
            <person name="Land M.L."/>
            <person name="Hauser L."/>
            <person name="Brettin T.S."/>
            <person name="Detter J.C."/>
            <person name="Han S."/>
            <person name="de Vos W.M."/>
            <person name="Janssen P.H."/>
            <person name="Smidt H."/>
        </authorList>
    </citation>
    <scope>NUCLEOTIDE SEQUENCE [LARGE SCALE GENOMIC DNA]</scope>
    <source>
        <strain evidence="2 3">Ellin514</strain>
    </source>
</reference>
<keyword evidence="3" id="KW-1185">Reference proteome</keyword>
<organism evidence="2 3">
    <name type="scientific">Pedosphaera parvula (strain Ellin514)</name>
    <dbReference type="NCBI Taxonomy" id="320771"/>
    <lineage>
        <taxon>Bacteria</taxon>
        <taxon>Pseudomonadati</taxon>
        <taxon>Verrucomicrobiota</taxon>
        <taxon>Pedosphaerae</taxon>
        <taxon>Pedosphaerales</taxon>
        <taxon>Pedosphaeraceae</taxon>
        <taxon>Pedosphaera</taxon>
    </lineage>
</organism>
<evidence type="ECO:0000313" key="3">
    <source>
        <dbReference type="Proteomes" id="UP000003688"/>
    </source>
</evidence>
<comment type="caution">
    <text evidence="2">The sequence shown here is derived from an EMBL/GenBank/DDBJ whole genome shotgun (WGS) entry which is preliminary data.</text>
</comment>
<accession>B9XJ31</accession>
<dbReference type="Proteomes" id="UP000003688">
    <property type="component" value="Unassembled WGS sequence"/>
</dbReference>
<dbReference type="STRING" id="320771.Cflav_PD3128"/>
<gene>
    <name evidence="2" type="ORF">Cflav_PD3128</name>
</gene>
<feature type="region of interest" description="Disordered" evidence="1">
    <location>
        <begin position="298"/>
        <end position="322"/>
    </location>
</feature>
<feature type="compositionally biased region" description="Polar residues" evidence="1">
    <location>
        <begin position="309"/>
        <end position="322"/>
    </location>
</feature>
<evidence type="ECO:0000256" key="1">
    <source>
        <dbReference type="SAM" id="MobiDB-lite"/>
    </source>
</evidence>
<dbReference type="EMBL" id="ABOX02000020">
    <property type="protein sequence ID" value="EEF60069.1"/>
    <property type="molecule type" value="Genomic_DNA"/>
</dbReference>
<sequence>MALFPCRRGKSVEQSAQRLYNFPALPDDIQVPGCCFVSNRDQGHTGAGSMAHETWQEQDRVVVSYKLEPFGKALRLANKLYPEFPEFSAKLGNPAIISGHVAFEPTYECLTFQFGQSHSFSRSKRMVRWQENKTWNSSHPTGGKIKCEEVTSLVHQPHVDLAMAQSRYLFTGRKIVQLQLHSRIGLAQFGKGGVEIIKRGRADVADTQPLTSAAHNSTDLQHGGIVARKTWPHPRRQSVAPGGWLHSSGTTLQKFSANFVFKSLHLPRKCGLRQTQTRGGTMQTAFLDHAKERANLQNHKRNSDAKHASPQSPISVTRTTLL</sequence>
<dbReference type="AlphaFoldDB" id="B9XJ31"/>
<evidence type="ECO:0000313" key="2">
    <source>
        <dbReference type="EMBL" id="EEF60069.1"/>
    </source>
</evidence>
<protein>
    <submittedName>
        <fullName evidence="2">Uncharacterized protein</fullName>
    </submittedName>
</protein>
<name>B9XJ31_PEDPL</name>